<dbReference type="GO" id="GO:0044038">
    <property type="term" value="P:cell wall macromolecule biosynthetic process"/>
    <property type="evidence" value="ECO:0007669"/>
    <property type="project" value="TreeGrafter"/>
</dbReference>
<proteinExistence type="predicted"/>
<evidence type="ECO:0000256" key="6">
    <source>
        <dbReference type="ARBA" id="ARBA00023136"/>
    </source>
</evidence>
<reference evidence="8" key="2">
    <citation type="submission" date="2021-05" db="EMBL/GenBank/DDBJ databases">
        <title>Protein family content uncovers lineage relationships and bacterial pathway maintenance mechanisms in DPANN archaea.</title>
        <authorList>
            <person name="Castelle C.J."/>
            <person name="Meheust R."/>
            <person name="Jaffe A.L."/>
            <person name="Seitz K."/>
            <person name="Gong X."/>
            <person name="Baker B.J."/>
            <person name="Banfield J.F."/>
        </authorList>
    </citation>
    <scope>NUCLEOTIDE SEQUENCE</scope>
    <source>
        <strain evidence="8">RIFCSPLOWO2_01_FULL_AR10_48_17</strain>
    </source>
</reference>
<evidence type="ECO:0000256" key="7">
    <source>
        <dbReference type="SAM" id="Phobius"/>
    </source>
</evidence>
<feature type="transmembrane region" description="Helical" evidence="7">
    <location>
        <begin position="204"/>
        <end position="221"/>
    </location>
</feature>
<protein>
    <submittedName>
        <fullName evidence="8">Glycosyl transferase family 4</fullName>
    </submittedName>
</protein>
<feature type="transmembrane region" description="Helical" evidence="7">
    <location>
        <begin position="53"/>
        <end position="75"/>
    </location>
</feature>
<evidence type="ECO:0000256" key="3">
    <source>
        <dbReference type="ARBA" id="ARBA00022679"/>
    </source>
</evidence>
<dbReference type="EMBL" id="JAGVWC010000009">
    <property type="protein sequence ID" value="MBS3061345.1"/>
    <property type="molecule type" value="Genomic_DNA"/>
</dbReference>
<keyword evidence="6 7" id="KW-0472">Membrane</keyword>
<feature type="transmembrane region" description="Helical" evidence="7">
    <location>
        <begin position="182"/>
        <end position="198"/>
    </location>
</feature>
<organism evidence="8 9">
    <name type="scientific">Candidatus Iainarchaeum sp</name>
    <dbReference type="NCBI Taxonomy" id="3101447"/>
    <lineage>
        <taxon>Archaea</taxon>
        <taxon>Candidatus Iainarchaeota</taxon>
        <taxon>Candidatus Iainarchaeia</taxon>
        <taxon>Candidatus Iainarchaeales</taxon>
        <taxon>Candidatus Iainarchaeaceae</taxon>
        <taxon>Candidatus Iainarchaeum</taxon>
    </lineage>
</organism>
<keyword evidence="3 8" id="KW-0808">Transferase</keyword>
<keyword evidence="5 7" id="KW-1133">Transmembrane helix</keyword>
<dbReference type="CDD" id="cd06856">
    <property type="entry name" value="GT_GPT_archaea"/>
    <property type="match status" value="1"/>
</dbReference>
<keyword evidence="4 7" id="KW-0812">Transmembrane</keyword>
<dbReference type="Proteomes" id="UP000675968">
    <property type="component" value="Unassembled WGS sequence"/>
</dbReference>
<evidence type="ECO:0000313" key="8">
    <source>
        <dbReference type="EMBL" id="MBS3061345.1"/>
    </source>
</evidence>
<dbReference type="PANTHER" id="PTHR22926:SF3">
    <property type="entry name" value="UNDECAPRENYL-PHOSPHATE ALPHA-N-ACETYLGLUCOSAMINYL 1-PHOSPHATE TRANSFERASE"/>
    <property type="match status" value="1"/>
</dbReference>
<evidence type="ECO:0000313" key="9">
    <source>
        <dbReference type="Proteomes" id="UP000675968"/>
    </source>
</evidence>
<evidence type="ECO:0000256" key="2">
    <source>
        <dbReference type="ARBA" id="ARBA00022475"/>
    </source>
</evidence>
<feature type="transmembrane region" description="Helical" evidence="7">
    <location>
        <begin position="87"/>
        <end position="109"/>
    </location>
</feature>
<evidence type="ECO:0000256" key="4">
    <source>
        <dbReference type="ARBA" id="ARBA00022692"/>
    </source>
</evidence>
<sequence length="346" mass="37308">MIEWIGILSVARYLVIAFFAFLITYLATPKIIDRMKSQGFIAPDMNKLSKPGVAELGGTAIFFGFAAATMLAIFWHSFVSEFQVDLTLLLAGFSTIVLIGFIGIFDDIIGWKKGIRQYQHALFPIFAALPLMAVKAGVTVISVPFIGPVDFGIAYALVLIPLGVTGAANASNMLAGLNGLEAGLGTVLTATMLILSVLTNQVEAAIISAAILGALLGFLRFNWFPAKVFPGDATTLMVGASVATASILGNMEKLGLLLFALYFFELILKARKKFQGESFGQPQTDGTLSPPKETISLTHLIMKQGRFSEKKVVLILIGLQIVVALAVLIYYYLNSIHFFSPWLSGI</sequence>
<dbReference type="GO" id="GO:0005886">
    <property type="term" value="C:plasma membrane"/>
    <property type="evidence" value="ECO:0007669"/>
    <property type="project" value="UniProtKB-SubCell"/>
</dbReference>
<dbReference type="PANTHER" id="PTHR22926">
    <property type="entry name" value="PHOSPHO-N-ACETYLMURAMOYL-PENTAPEPTIDE-TRANSFERASE"/>
    <property type="match status" value="1"/>
</dbReference>
<feature type="transmembrane region" description="Helical" evidence="7">
    <location>
        <begin position="312"/>
        <end position="333"/>
    </location>
</feature>
<gene>
    <name evidence="8" type="ORF">J4215_02070</name>
</gene>
<comment type="caution">
    <text evidence="8">The sequence shown here is derived from an EMBL/GenBank/DDBJ whole genome shotgun (WGS) entry which is preliminary data.</text>
</comment>
<evidence type="ECO:0000256" key="5">
    <source>
        <dbReference type="ARBA" id="ARBA00022989"/>
    </source>
</evidence>
<dbReference type="GO" id="GO:0016780">
    <property type="term" value="F:phosphotransferase activity, for other substituted phosphate groups"/>
    <property type="evidence" value="ECO:0007669"/>
    <property type="project" value="InterPro"/>
</dbReference>
<dbReference type="Pfam" id="PF00953">
    <property type="entry name" value="Glycos_transf_4"/>
    <property type="match status" value="1"/>
</dbReference>
<dbReference type="InterPro" id="IPR000715">
    <property type="entry name" value="Glycosyl_transferase_4"/>
</dbReference>
<comment type="subcellular location">
    <subcellularLocation>
        <location evidence="1">Cell membrane</location>
        <topology evidence="1">Multi-pass membrane protein</topology>
    </subcellularLocation>
</comment>
<accession>A0A8T4LDH0</accession>
<reference evidence="8" key="1">
    <citation type="submission" date="2021-03" db="EMBL/GenBank/DDBJ databases">
        <authorList>
            <person name="Jaffe A."/>
        </authorList>
    </citation>
    <scope>NUCLEOTIDE SEQUENCE</scope>
    <source>
        <strain evidence="8">RIFCSPLOWO2_01_FULL_AR10_48_17</strain>
    </source>
</reference>
<keyword evidence="2" id="KW-1003">Cell membrane</keyword>
<feature type="transmembrane region" description="Helical" evidence="7">
    <location>
        <begin position="12"/>
        <end position="32"/>
    </location>
</feature>
<name>A0A8T4LDH0_9ARCH</name>
<dbReference type="AlphaFoldDB" id="A0A8T4LDH0"/>
<evidence type="ECO:0000256" key="1">
    <source>
        <dbReference type="ARBA" id="ARBA00004651"/>
    </source>
</evidence>
<dbReference type="GO" id="GO:0071555">
    <property type="term" value="P:cell wall organization"/>
    <property type="evidence" value="ECO:0007669"/>
    <property type="project" value="TreeGrafter"/>
</dbReference>